<evidence type="ECO:0000256" key="7">
    <source>
        <dbReference type="ARBA" id="ARBA00022832"/>
    </source>
</evidence>
<dbReference type="Pfam" id="PF02801">
    <property type="entry name" value="Ketoacyl-synt_C"/>
    <property type="match status" value="1"/>
</dbReference>
<comment type="pathway">
    <text evidence="1 14">Lipid metabolism; fatty acid biosynthesis.</text>
</comment>
<dbReference type="InterPro" id="IPR014031">
    <property type="entry name" value="Ketoacyl_synth_C"/>
</dbReference>
<dbReference type="PANTHER" id="PTHR11712:SF336">
    <property type="entry name" value="3-OXOACYL-[ACYL-CARRIER-PROTEIN] SYNTHASE, MITOCHONDRIAL"/>
    <property type="match status" value="1"/>
</dbReference>
<comment type="function">
    <text evidence="11 14">Involved in the type II fatty acid elongation cycle. Catalyzes the elongation of a wide range of acyl-ACP by the addition of two carbons from malonyl-ACP to an acyl acceptor. Can efficiently catalyze the conversion of palmitoleoyl-ACP (cis-hexadec-9-enoyl-ACP) to cis-vaccenoyl-ACP (cis-octadec-11-enoyl-ACP), an essential step in the thermal regulation of fatty acid composition.</text>
</comment>
<comment type="catalytic activity">
    <reaction evidence="13 14">
        <text>a fatty acyl-[ACP] + malonyl-[ACP] + H(+) = a 3-oxoacyl-[ACP] + holo-[ACP] + CO2</text>
        <dbReference type="Rhea" id="RHEA:22836"/>
        <dbReference type="Rhea" id="RHEA-COMP:9623"/>
        <dbReference type="Rhea" id="RHEA-COMP:9685"/>
        <dbReference type="Rhea" id="RHEA-COMP:9916"/>
        <dbReference type="Rhea" id="RHEA-COMP:14125"/>
        <dbReference type="ChEBI" id="CHEBI:15378"/>
        <dbReference type="ChEBI" id="CHEBI:16526"/>
        <dbReference type="ChEBI" id="CHEBI:64479"/>
        <dbReference type="ChEBI" id="CHEBI:78449"/>
        <dbReference type="ChEBI" id="CHEBI:78776"/>
        <dbReference type="ChEBI" id="CHEBI:138651"/>
    </reaction>
</comment>
<dbReference type="Pfam" id="PF00109">
    <property type="entry name" value="ketoacyl-synt"/>
    <property type="match status" value="1"/>
</dbReference>
<dbReference type="EMBL" id="JAEKNR010000232">
    <property type="protein sequence ID" value="MBJ7600995.1"/>
    <property type="molecule type" value="Genomic_DNA"/>
</dbReference>
<dbReference type="InterPro" id="IPR018201">
    <property type="entry name" value="Ketoacyl_synth_AS"/>
</dbReference>
<evidence type="ECO:0000256" key="3">
    <source>
        <dbReference type="ARBA" id="ARBA00012356"/>
    </source>
</evidence>
<gene>
    <name evidence="18" type="primary">fabF</name>
    <name evidence="18" type="ORF">JF922_23360</name>
</gene>
<evidence type="ECO:0000256" key="11">
    <source>
        <dbReference type="ARBA" id="ARBA00024006"/>
    </source>
</evidence>
<dbReference type="GO" id="GO:0005829">
    <property type="term" value="C:cytosol"/>
    <property type="evidence" value="ECO:0007669"/>
    <property type="project" value="TreeGrafter"/>
</dbReference>
<accession>A0A934N554</accession>
<reference evidence="18" key="1">
    <citation type="submission" date="2020-10" db="EMBL/GenBank/DDBJ databases">
        <title>Ca. Dormibacterota MAGs.</title>
        <authorList>
            <person name="Montgomery K."/>
        </authorList>
    </citation>
    <scope>NUCLEOTIDE SEQUENCE [LARGE SCALE GENOMIC DNA]</scope>
    <source>
        <strain evidence="18">SC8812_S17_10</strain>
    </source>
</reference>
<dbReference type="PROSITE" id="PS00606">
    <property type="entry name" value="KS3_1"/>
    <property type="match status" value="1"/>
</dbReference>
<name>A0A934N554_9BACT</name>
<dbReference type="SUPFAM" id="SSF53901">
    <property type="entry name" value="Thiolase-like"/>
    <property type="match status" value="2"/>
</dbReference>
<evidence type="ECO:0000256" key="15">
    <source>
        <dbReference type="PIRSR" id="PIRSR000447-1"/>
    </source>
</evidence>
<dbReference type="FunFam" id="3.40.47.10:FF:000015">
    <property type="entry name" value="3-oxoacyl-[acyl-carrier-protein] synthase, mitochondrial"/>
    <property type="match status" value="1"/>
</dbReference>
<dbReference type="InterPro" id="IPR020841">
    <property type="entry name" value="PKS_Beta-ketoAc_synthase_dom"/>
</dbReference>
<evidence type="ECO:0000256" key="12">
    <source>
        <dbReference type="ARBA" id="ARBA00047318"/>
    </source>
</evidence>
<evidence type="ECO:0000256" key="4">
    <source>
        <dbReference type="ARBA" id="ARBA00014657"/>
    </source>
</evidence>
<evidence type="ECO:0000256" key="16">
    <source>
        <dbReference type="RuleBase" id="RU003694"/>
    </source>
</evidence>
<keyword evidence="7" id="KW-0276">Fatty acid metabolism</keyword>
<dbReference type="InterPro" id="IPR014030">
    <property type="entry name" value="Ketoacyl_synth_N"/>
</dbReference>
<evidence type="ECO:0000256" key="6">
    <source>
        <dbReference type="ARBA" id="ARBA00022679"/>
    </source>
</evidence>
<dbReference type="PANTHER" id="PTHR11712">
    <property type="entry name" value="POLYKETIDE SYNTHASE-RELATED"/>
    <property type="match status" value="1"/>
</dbReference>
<dbReference type="SMART" id="SM00825">
    <property type="entry name" value="PKS_KS"/>
    <property type="match status" value="1"/>
</dbReference>
<dbReference type="Proteomes" id="UP000612893">
    <property type="component" value="Unassembled WGS sequence"/>
</dbReference>
<evidence type="ECO:0000313" key="19">
    <source>
        <dbReference type="Proteomes" id="UP000612893"/>
    </source>
</evidence>
<comment type="similarity">
    <text evidence="2 14 16">Belongs to the thiolase-like superfamily. Beta-ketoacyl-ACP synthases family.</text>
</comment>
<evidence type="ECO:0000259" key="17">
    <source>
        <dbReference type="PROSITE" id="PS52004"/>
    </source>
</evidence>
<evidence type="ECO:0000256" key="13">
    <source>
        <dbReference type="ARBA" id="ARBA00047659"/>
    </source>
</evidence>
<proteinExistence type="inferred from homology"/>
<evidence type="ECO:0000256" key="9">
    <source>
        <dbReference type="ARBA" id="ARBA00023160"/>
    </source>
</evidence>
<evidence type="ECO:0000256" key="10">
    <source>
        <dbReference type="ARBA" id="ARBA00023315"/>
    </source>
</evidence>
<dbReference type="PROSITE" id="PS52004">
    <property type="entry name" value="KS3_2"/>
    <property type="match status" value="1"/>
</dbReference>
<dbReference type="GO" id="GO:0006633">
    <property type="term" value="P:fatty acid biosynthetic process"/>
    <property type="evidence" value="ECO:0007669"/>
    <property type="project" value="UniProtKB-UniRule"/>
</dbReference>
<evidence type="ECO:0000256" key="8">
    <source>
        <dbReference type="ARBA" id="ARBA00023098"/>
    </source>
</evidence>
<dbReference type="GO" id="GO:0004315">
    <property type="term" value="F:3-oxoacyl-[acyl-carrier-protein] synthase activity"/>
    <property type="evidence" value="ECO:0007669"/>
    <property type="project" value="UniProtKB-UniRule"/>
</dbReference>
<feature type="active site" description="For beta-ketoacyl synthase activity" evidence="15">
    <location>
        <position position="167"/>
    </location>
</feature>
<dbReference type="EC" id="2.3.1.179" evidence="3 14"/>
<dbReference type="PIRSF" id="PIRSF000447">
    <property type="entry name" value="KAS_II"/>
    <property type="match status" value="1"/>
</dbReference>
<dbReference type="InterPro" id="IPR016039">
    <property type="entry name" value="Thiolase-like"/>
</dbReference>
<dbReference type="NCBIfam" id="TIGR03150">
    <property type="entry name" value="fabF"/>
    <property type="match status" value="1"/>
</dbReference>
<keyword evidence="6 14" id="KW-0808">Transferase</keyword>
<dbReference type="InterPro" id="IPR017568">
    <property type="entry name" value="3-oxoacyl-ACP_synth-2"/>
</dbReference>
<evidence type="ECO:0000256" key="14">
    <source>
        <dbReference type="PIRNR" id="PIRNR000447"/>
    </source>
</evidence>
<keyword evidence="10 14" id="KW-0012">Acyltransferase</keyword>
<comment type="catalytic activity">
    <reaction evidence="12 14">
        <text>(9Z)-hexadecenoyl-[ACP] + malonyl-[ACP] + H(+) = 3-oxo-(11Z)-octadecenoyl-[ACP] + holo-[ACP] + CO2</text>
        <dbReference type="Rhea" id="RHEA:55040"/>
        <dbReference type="Rhea" id="RHEA-COMP:9623"/>
        <dbReference type="Rhea" id="RHEA-COMP:9685"/>
        <dbReference type="Rhea" id="RHEA-COMP:10800"/>
        <dbReference type="Rhea" id="RHEA-COMP:14074"/>
        <dbReference type="ChEBI" id="CHEBI:15378"/>
        <dbReference type="ChEBI" id="CHEBI:16526"/>
        <dbReference type="ChEBI" id="CHEBI:64479"/>
        <dbReference type="ChEBI" id="CHEBI:78449"/>
        <dbReference type="ChEBI" id="CHEBI:83989"/>
        <dbReference type="ChEBI" id="CHEBI:138538"/>
        <dbReference type="EC" id="2.3.1.179"/>
    </reaction>
</comment>
<dbReference type="RefSeq" id="WP_338205012.1">
    <property type="nucleotide sequence ID" value="NZ_JAEKNR010000232.1"/>
</dbReference>
<keyword evidence="8" id="KW-0443">Lipid metabolism</keyword>
<evidence type="ECO:0000256" key="5">
    <source>
        <dbReference type="ARBA" id="ARBA00022516"/>
    </source>
</evidence>
<evidence type="ECO:0000256" key="2">
    <source>
        <dbReference type="ARBA" id="ARBA00008467"/>
    </source>
</evidence>
<protein>
    <recommendedName>
        <fullName evidence="4 14">3-oxoacyl-[acyl-carrier-protein] synthase 2</fullName>
        <ecNumber evidence="3 14">2.3.1.179</ecNumber>
    </recommendedName>
</protein>
<keyword evidence="9 14" id="KW-0275">Fatty acid biosynthesis</keyword>
<keyword evidence="5 14" id="KW-0444">Lipid biosynthesis</keyword>
<sequence length="418" mass="43812">MSQGNGRRVAVTGLGFVTPIGSDLETVWSNLVEGVSGVGPITHFDASGYSTRIAAEVTDFEPERYMDRKTARHIGRYCQFALGASQQALAHAGLDPGEMDPDDVGVIVSSGIGGMEEIEKSHTALMERGVRRISPFTVPMMIADMAAGIVAMHTKAGGPNYAIVSACASSGHGLGEAAEIIKRGDAKAMLAGGAEATITPLTMGAFCQIKAVSERNDEPEKACRPFDLGRDGFVMGEGAVMFVLEDLEHATARGARILAELVGYGASADMHHFTAPHPEGAGAIRAMRKALSKAGIEPEKVDYVNAHGTSTKLGDIAETKAIKEVFGEHAYKLAVSSTKSVHAHLLGAAGAMEAAACVLAIDRGLIPPTINLDDQDPECDLDYVPNRARQAKVDVAVSNSFGFGGHNATLVISRSGLN</sequence>
<dbReference type="Gene3D" id="3.40.47.10">
    <property type="match status" value="2"/>
</dbReference>
<organism evidence="18 19">
    <name type="scientific">Candidatus Nephthysia bennettiae</name>
    <dbReference type="NCBI Taxonomy" id="3127016"/>
    <lineage>
        <taxon>Bacteria</taxon>
        <taxon>Bacillati</taxon>
        <taxon>Candidatus Dormiibacterota</taxon>
        <taxon>Candidatus Dormibacteria</taxon>
        <taxon>Candidatus Dormibacterales</taxon>
        <taxon>Candidatus Dormibacteraceae</taxon>
        <taxon>Candidatus Nephthysia</taxon>
    </lineage>
</organism>
<dbReference type="FunFam" id="3.40.47.10:FF:000018">
    <property type="entry name" value="3-oxoacyl-[acyl-carrier-protein] synthase 2"/>
    <property type="match status" value="1"/>
</dbReference>
<dbReference type="CDD" id="cd00834">
    <property type="entry name" value="KAS_I_II"/>
    <property type="match status" value="1"/>
</dbReference>
<evidence type="ECO:0000313" key="18">
    <source>
        <dbReference type="EMBL" id="MBJ7600995.1"/>
    </source>
</evidence>
<comment type="caution">
    <text evidence="18">The sequence shown here is derived from an EMBL/GenBank/DDBJ whole genome shotgun (WGS) entry which is preliminary data.</text>
</comment>
<feature type="domain" description="Ketosynthase family 3 (KS3)" evidence="17">
    <location>
        <begin position="6"/>
        <end position="414"/>
    </location>
</feature>
<dbReference type="AlphaFoldDB" id="A0A934N554"/>
<dbReference type="NCBIfam" id="NF005589">
    <property type="entry name" value="PRK07314.1"/>
    <property type="match status" value="1"/>
</dbReference>
<evidence type="ECO:0000256" key="1">
    <source>
        <dbReference type="ARBA" id="ARBA00005194"/>
    </source>
</evidence>
<keyword evidence="19" id="KW-1185">Reference proteome</keyword>
<dbReference type="InterPro" id="IPR000794">
    <property type="entry name" value="Beta-ketoacyl_synthase"/>
</dbReference>